<dbReference type="InterPro" id="IPR049213">
    <property type="entry name" value="DUF6816"/>
</dbReference>
<name>A0A4D9D948_9STRA</name>
<dbReference type="AlphaFoldDB" id="A0A4D9D948"/>
<gene>
    <name evidence="4" type="ORF">NSK_002180</name>
</gene>
<keyword evidence="5" id="KW-1185">Reference proteome</keyword>
<keyword evidence="2" id="KW-0732">Signal</keyword>
<evidence type="ECO:0000313" key="5">
    <source>
        <dbReference type="Proteomes" id="UP000355283"/>
    </source>
</evidence>
<organism evidence="4 5">
    <name type="scientific">Nannochloropsis salina CCMP1776</name>
    <dbReference type="NCBI Taxonomy" id="1027361"/>
    <lineage>
        <taxon>Eukaryota</taxon>
        <taxon>Sar</taxon>
        <taxon>Stramenopiles</taxon>
        <taxon>Ochrophyta</taxon>
        <taxon>Eustigmatophyceae</taxon>
        <taxon>Eustigmatales</taxon>
        <taxon>Monodopsidaceae</taxon>
        <taxon>Microchloropsis</taxon>
        <taxon>Microchloropsis salina</taxon>
    </lineage>
</organism>
<feature type="region of interest" description="Disordered" evidence="1">
    <location>
        <begin position="63"/>
        <end position="92"/>
    </location>
</feature>
<proteinExistence type="predicted"/>
<feature type="chain" id="PRO_5020027674" description="DUF6816 domain-containing protein" evidence="2">
    <location>
        <begin position="22"/>
        <end position="374"/>
    </location>
</feature>
<evidence type="ECO:0000259" key="3">
    <source>
        <dbReference type="Pfam" id="PF20670"/>
    </source>
</evidence>
<evidence type="ECO:0000256" key="1">
    <source>
        <dbReference type="SAM" id="MobiDB-lite"/>
    </source>
</evidence>
<sequence length="374" mass="40977">MALVLAASSLHLLFIVNSAHSYQTSRSPQFHQYHRKEALQQSAGIASATAAVWLGPLSVPEPAEATGLDTVEPPSSATSPDTPAINPDTTPRSKLLARFSTSDLTSPGLSGLGGAKLLFLPQFLFGTWNATLCLKDIQLPLGERFVPPQILRSLNAVQMEKPTSFPLRFYSTLPDTGENTLRVTLGEVPKSEIVPDRVYNTRSVLDAFYGYPAVGEIDYDISKNPLRMDVAFATMGPDLQPLPSRRQQLLFNNLQSDRVRPDDLFVCSEYVRTVTLGPGRRVTVTDSETLSQYELMEDGRIEGKQRVAFYLTPNPNTVEGTLFFEANNKAVALFDYSFTMKKVGDCVMTPKAVEQCTAPEGSYVKVNESGDDGA</sequence>
<dbReference type="Proteomes" id="UP000355283">
    <property type="component" value="Unassembled WGS sequence"/>
</dbReference>
<dbReference type="EMBL" id="SDOX01000008">
    <property type="protein sequence ID" value="TFJ86523.1"/>
    <property type="molecule type" value="Genomic_DNA"/>
</dbReference>
<protein>
    <recommendedName>
        <fullName evidence="3">DUF6816 domain-containing protein</fullName>
    </recommendedName>
</protein>
<accession>A0A4D9D948</accession>
<dbReference type="OrthoDB" id="195555at2759"/>
<evidence type="ECO:0000313" key="4">
    <source>
        <dbReference type="EMBL" id="TFJ86523.1"/>
    </source>
</evidence>
<evidence type="ECO:0000256" key="2">
    <source>
        <dbReference type="SAM" id="SignalP"/>
    </source>
</evidence>
<feature type="signal peptide" evidence="2">
    <location>
        <begin position="1"/>
        <end position="21"/>
    </location>
</feature>
<comment type="caution">
    <text evidence="4">The sequence shown here is derived from an EMBL/GenBank/DDBJ whole genome shotgun (WGS) entry which is preliminary data.</text>
</comment>
<feature type="domain" description="DUF6816" evidence="3">
    <location>
        <begin position="114"/>
        <end position="343"/>
    </location>
</feature>
<dbReference type="Pfam" id="PF20670">
    <property type="entry name" value="DUF6816"/>
    <property type="match status" value="1"/>
</dbReference>
<feature type="compositionally biased region" description="Low complexity" evidence="1">
    <location>
        <begin position="73"/>
        <end position="84"/>
    </location>
</feature>
<reference evidence="4 5" key="1">
    <citation type="submission" date="2019-01" db="EMBL/GenBank/DDBJ databases">
        <title>Nuclear Genome Assembly of the Microalgal Biofuel strain Nannochloropsis salina CCMP1776.</title>
        <authorList>
            <person name="Hovde B."/>
        </authorList>
    </citation>
    <scope>NUCLEOTIDE SEQUENCE [LARGE SCALE GENOMIC DNA]</scope>
    <source>
        <strain evidence="4 5">CCMP1776</strain>
    </source>
</reference>